<keyword evidence="2" id="KW-1185">Reference proteome</keyword>
<protein>
    <submittedName>
        <fullName evidence="1">SMC hinge domain-containing protein</fullName>
    </submittedName>
</protein>
<dbReference type="OrthoDB" id="3249923at2759"/>
<reference evidence="1" key="1">
    <citation type="submission" date="2020-05" db="EMBL/GenBank/DDBJ databases">
        <title>Mycena genomes resolve the evolution of fungal bioluminescence.</title>
        <authorList>
            <person name="Tsai I.J."/>
        </authorList>
    </citation>
    <scope>NUCLEOTIDE SEQUENCE</scope>
    <source>
        <strain evidence="1">CCC161011</strain>
    </source>
</reference>
<evidence type="ECO:0000313" key="1">
    <source>
        <dbReference type="EMBL" id="KAF7361983.1"/>
    </source>
</evidence>
<accession>A0A8H6YIS3</accession>
<gene>
    <name evidence="1" type="ORF">MVEN_00543500</name>
</gene>
<comment type="caution">
    <text evidence="1">The sequence shown here is derived from an EMBL/GenBank/DDBJ whole genome shotgun (WGS) entry which is preliminary data.</text>
</comment>
<sequence length="316" mass="36473">MTPRLCRLHLCPNHPGNIVTAIEGLTLSLACMDKLRRLPFLKRNVRRGFLNYCHARGVSTRQTEDYVPSITVAFRLAASDLDPHKASISCHECPLCQLHLPFQTREMLEIHLDLDHDEVKTIWDKIDEQIWGLVLVLPSQSEDVRMSPSPGIQSFHPEAATPEPAPSTFGPTARYPFLPAKSEYGGPDVNYSARFGGPKIYDLLNTLPMEPFGLLAWSVLDKEEEIFESDDIPDEHKVIHALWARWIFFNHNRNFFIANYCEGVKTFIDEYWRMIRLAAGWSALRYWLLMLMANRYLLPKEVALLLARYERWCSDE</sequence>
<dbReference type="EMBL" id="JACAZI010000004">
    <property type="protein sequence ID" value="KAF7361983.1"/>
    <property type="molecule type" value="Genomic_DNA"/>
</dbReference>
<dbReference type="Proteomes" id="UP000620124">
    <property type="component" value="Unassembled WGS sequence"/>
</dbReference>
<proteinExistence type="predicted"/>
<organism evidence="1 2">
    <name type="scientific">Mycena venus</name>
    <dbReference type="NCBI Taxonomy" id="2733690"/>
    <lineage>
        <taxon>Eukaryota</taxon>
        <taxon>Fungi</taxon>
        <taxon>Dikarya</taxon>
        <taxon>Basidiomycota</taxon>
        <taxon>Agaricomycotina</taxon>
        <taxon>Agaricomycetes</taxon>
        <taxon>Agaricomycetidae</taxon>
        <taxon>Agaricales</taxon>
        <taxon>Marasmiineae</taxon>
        <taxon>Mycenaceae</taxon>
        <taxon>Mycena</taxon>
    </lineage>
</organism>
<name>A0A8H6YIS3_9AGAR</name>
<evidence type="ECO:0000313" key="2">
    <source>
        <dbReference type="Proteomes" id="UP000620124"/>
    </source>
</evidence>
<dbReference type="AlphaFoldDB" id="A0A8H6YIS3"/>